<reference evidence="1 2" key="1">
    <citation type="submission" date="2014-04" db="EMBL/GenBank/DDBJ databases">
        <authorList>
            <consortium name="DOE Joint Genome Institute"/>
            <person name="Kuo A."/>
            <person name="Kohler A."/>
            <person name="Costa M.D."/>
            <person name="Nagy L.G."/>
            <person name="Floudas D."/>
            <person name="Copeland A."/>
            <person name="Barry K.W."/>
            <person name="Cichocki N."/>
            <person name="Veneault-Fourrey C."/>
            <person name="LaButti K."/>
            <person name="Lindquist E.A."/>
            <person name="Lipzen A."/>
            <person name="Lundell T."/>
            <person name="Morin E."/>
            <person name="Murat C."/>
            <person name="Sun H."/>
            <person name="Tunlid A."/>
            <person name="Henrissat B."/>
            <person name="Grigoriev I.V."/>
            <person name="Hibbett D.S."/>
            <person name="Martin F."/>
            <person name="Nordberg H.P."/>
            <person name="Cantor M.N."/>
            <person name="Hua S.X."/>
        </authorList>
    </citation>
    <scope>NUCLEOTIDE SEQUENCE [LARGE SCALE GENOMIC DNA]</scope>
    <source>
        <strain evidence="1 2">441</strain>
    </source>
</reference>
<accession>A0A0C9Z403</accession>
<keyword evidence="2" id="KW-1185">Reference proteome</keyword>
<reference evidence="2" key="2">
    <citation type="submission" date="2015-01" db="EMBL/GenBank/DDBJ databases">
        <title>Evolutionary Origins and Diversification of the Mycorrhizal Mutualists.</title>
        <authorList>
            <consortium name="DOE Joint Genome Institute"/>
            <consortium name="Mycorrhizal Genomics Consortium"/>
            <person name="Kohler A."/>
            <person name="Kuo A."/>
            <person name="Nagy L.G."/>
            <person name="Floudas D."/>
            <person name="Copeland A."/>
            <person name="Barry K.W."/>
            <person name="Cichocki N."/>
            <person name="Veneault-Fourrey C."/>
            <person name="LaButti K."/>
            <person name="Lindquist E.A."/>
            <person name="Lipzen A."/>
            <person name="Lundell T."/>
            <person name="Morin E."/>
            <person name="Murat C."/>
            <person name="Riley R."/>
            <person name="Ohm R."/>
            <person name="Sun H."/>
            <person name="Tunlid A."/>
            <person name="Henrissat B."/>
            <person name="Grigoriev I.V."/>
            <person name="Hibbett D.S."/>
            <person name="Martin F."/>
        </authorList>
    </citation>
    <scope>NUCLEOTIDE SEQUENCE [LARGE SCALE GENOMIC DNA]</scope>
    <source>
        <strain evidence="2">441</strain>
    </source>
</reference>
<name>A0A0C9Z403_9AGAM</name>
<sequence length="57" mass="6288">MDLDKSSYLSSVQLLGLRVNETTERGREKSRWLGEDGKLSTTGNNEGLEASAVLDIF</sequence>
<evidence type="ECO:0000313" key="2">
    <source>
        <dbReference type="Proteomes" id="UP000054018"/>
    </source>
</evidence>
<dbReference type="HOGENOM" id="CLU_2997337_0_0_1"/>
<protein>
    <submittedName>
        <fullName evidence="1">Unplaced genomic scaffold scaffold_38, whole genome shotgun sequence</fullName>
    </submittedName>
</protein>
<dbReference type="EMBL" id="KN833722">
    <property type="protein sequence ID" value="KIK23836.1"/>
    <property type="molecule type" value="Genomic_DNA"/>
</dbReference>
<evidence type="ECO:0000313" key="1">
    <source>
        <dbReference type="EMBL" id="KIK23836.1"/>
    </source>
</evidence>
<dbReference type="AlphaFoldDB" id="A0A0C9Z403"/>
<dbReference type="Proteomes" id="UP000054018">
    <property type="component" value="Unassembled WGS sequence"/>
</dbReference>
<gene>
    <name evidence="1" type="ORF">PISMIDRAFT_678830</name>
</gene>
<organism evidence="1 2">
    <name type="scientific">Pisolithus microcarpus 441</name>
    <dbReference type="NCBI Taxonomy" id="765257"/>
    <lineage>
        <taxon>Eukaryota</taxon>
        <taxon>Fungi</taxon>
        <taxon>Dikarya</taxon>
        <taxon>Basidiomycota</taxon>
        <taxon>Agaricomycotina</taxon>
        <taxon>Agaricomycetes</taxon>
        <taxon>Agaricomycetidae</taxon>
        <taxon>Boletales</taxon>
        <taxon>Sclerodermatineae</taxon>
        <taxon>Pisolithaceae</taxon>
        <taxon>Pisolithus</taxon>
    </lineage>
</organism>
<proteinExistence type="predicted"/>